<comment type="caution">
    <text evidence="1">The sequence shown here is derived from an EMBL/GenBank/DDBJ whole genome shotgun (WGS) entry which is preliminary data.</text>
</comment>
<reference evidence="1" key="1">
    <citation type="submission" date="2021-10" db="EMBL/GenBank/DDBJ databases">
        <authorList>
            <person name="Dean J.D."/>
            <person name="Kim M.K."/>
            <person name="Newey C.N."/>
            <person name="Stoker T.S."/>
            <person name="Thompson D.W."/>
            <person name="Grose J.H."/>
        </authorList>
    </citation>
    <scope>NUCLEOTIDE SEQUENCE</scope>
    <source>
        <strain evidence="1">BT178</strain>
    </source>
</reference>
<protein>
    <submittedName>
        <fullName evidence="1">Uncharacterized protein</fullName>
    </submittedName>
</protein>
<dbReference type="Proteomes" id="UP001165296">
    <property type="component" value="Unassembled WGS sequence"/>
</dbReference>
<accession>A0ABS8AY13</accession>
<evidence type="ECO:0000313" key="1">
    <source>
        <dbReference type="EMBL" id="MCB2410672.1"/>
    </source>
</evidence>
<name>A0ABS8AY13_9BACT</name>
<dbReference type="RefSeq" id="WP_226179798.1">
    <property type="nucleotide sequence ID" value="NZ_JAJADR010000010.1"/>
</dbReference>
<gene>
    <name evidence="1" type="ORF">LGH74_21975</name>
</gene>
<dbReference type="EMBL" id="JAJADR010000010">
    <property type="protein sequence ID" value="MCB2410672.1"/>
    <property type="molecule type" value="Genomic_DNA"/>
</dbReference>
<organism evidence="1 2">
    <name type="scientific">Hymenobacter lucidus</name>
    <dbReference type="NCBI Taxonomy" id="2880930"/>
    <lineage>
        <taxon>Bacteria</taxon>
        <taxon>Pseudomonadati</taxon>
        <taxon>Bacteroidota</taxon>
        <taxon>Cytophagia</taxon>
        <taxon>Cytophagales</taxon>
        <taxon>Hymenobacteraceae</taxon>
        <taxon>Hymenobacter</taxon>
    </lineage>
</organism>
<sequence>MLSPVHVASAEYSQPVEWADATRHGRLLVAFPTRVAGTVWQPPQA</sequence>
<proteinExistence type="predicted"/>
<keyword evidence="2" id="KW-1185">Reference proteome</keyword>
<evidence type="ECO:0000313" key="2">
    <source>
        <dbReference type="Proteomes" id="UP001165296"/>
    </source>
</evidence>